<dbReference type="SUPFAM" id="SSF51658">
    <property type="entry name" value="Xylose isomerase-like"/>
    <property type="match status" value="1"/>
</dbReference>
<evidence type="ECO:0000313" key="2">
    <source>
        <dbReference type="EMBL" id="KAF2159901.1"/>
    </source>
</evidence>
<dbReference type="Gene3D" id="3.20.20.150">
    <property type="entry name" value="Divalent-metal-dependent TIM barrel enzymes"/>
    <property type="match status" value="1"/>
</dbReference>
<reference evidence="2" key="1">
    <citation type="journal article" date="2020" name="Stud. Mycol.">
        <title>101 Dothideomycetes genomes: a test case for predicting lifestyles and emergence of pathogens.</title>
        <authorList>
            <person name="Haridas S."/>
            <person name="Albert R."/>
            <person name="Binder M."/>
            <person name="Bloem J."/>
            <person name="Labutti K."/>
            <person name="Salamov A."/>
            <person name="Andreopoulos B."/>
            <person name="Baker S."/>
            <person name="Barry K."/>
            <person name="Bills G."/>
            <person name="Bluhm B."/>
            <person name="Cannon C."/>
            <person name="Castanera R."/>
            <person name="Culley D."/>
            <person name="Daum C."/>
            <person name="Ezra D."/>
            <person name="Gonzalez J."/>
            <person name="Henrissat B."/>
            <person name="Kuo A."/>
            <person name="Liang C."/>
            <person name="Lipzen A."/>
            <person name="Lutzoni F."/>
            <person name="Magnuson J."/>
            <person name="Mondo S."/>
            <person name="Nolan M."/>
            <person name="Ohm R."/>
            <person name="Pangilinan J."/>
            <person name="Park H.-J."/>
            <person name="Ramirez L."/>
            <person name="Alfaro M."/>
            <person name="Sun H."/>
            <person name="Tritt A."/>
            <person name="Yoshinaga Y."/>
            <person name="Zwiers L.-H."/>
            <person name="Turgeon B."/>
            <person name="Goodwin S."/>
            <person name="Spatafora J."/>
            <person name="Crous P."/>
            <person name="Grigoriev I."/>
        </authorList>
    </citation>
    <scope>NUCLEOTIDE SEQUENCE</scope>
    <source>
        <strain evidence="2">ATCC 36951</strain>
    </source>
</reference>
<evidence type="ECO:0000313" key="3">
    <source>
        <dbReference type="Proteomes" id="UP000799537"/>
    </source>
</evidence>
<dbReference type="Pfam" id="PF01261">
    <property type="entry name" value="AP_endonuc_2"/>
    <property type="match status" value="1"/>
</dbReference>
<name>A0A6A6BYN9_ZASCE</name>
<accession>A0A6A6BYN9</accession>
<dbReference type="InterPro" id="IPR050312">
    <property type="entry name" value="IolE/XylAMocC-like"/>
</dbReference>
<dbReference type="RefSeq" id="XP_033660790.1">
    <property type="nucleotide sequence ID" value="XM_033818892.1"/>
</dbReference>
<dbReference type="AlphaFoldDB" id="A0A6A6BYN9"/>
<dbReference type="PANTHER" id="PTHR12110:SF21">
    <property type="entry name" value="XYLOSE ISOMERASE-LIKE TIM BARREL DOMAIN-CONTAINING PROTEIN"/>
    <property type="match status" value="1"/>
</dbReference>
<gene>
    <name evidence="2" type="ORF">M409DRAFT_70780</name>
</gene>
<dbReference type="GeneID" id="54572164"/>
<organism evidence="2 3">
    <name type="scientific">Zasmidium cellare ATCC 36951</name>
    <dbReference type="NCBI Taxonomy" id="1080233"/>
    <lineage>
        <taxon>Eukaryota</taxon>
        <taxon>Fungi</taxon>
        <taxon>Dikarya</taxon>
        <taxon>Ascomycota</taxon>
        <taxon>Pezizomycotina</taxon>
        <taxon>Dothideomycetes</taxon>
        <taxon>Dothideomycetidae</taxon>
        <taxon>Mycosphaerellales</taxon>
        <taxon>Mycosphaerellaceae</taxon>
        <taxon>Zasmidium</taxon>
    </lineage>
</organism>
<dbReference type="InterPro" id="IPR013022">
    <property type="entry name" value="Xyl_isomerase-like_TIM-brl"/>
</dbReference>
<dbReference type="InterPro" id="IPR036237">
    <property type="entry name" value="Xyl_isomerase-like_sf"/>
</dbReference>
<dbReference type="EMBL" id="ML993632">
    <property type="protein sequence ID" value="KAF2159901.1"/>
    <property type="molecule type" value="Genomic_DNA"/>
</dbReference>
<sequence length="348" mass="39631">MPSCKPGTASLSLGRAWEHALFTKLAEASKAGFKGIEIFYEDLGYLASTYNTSATNKDSTGSNTPVADEDLIRTAGEVRNWCLEFGLRVICLQPFMFYEGLVDRGEHAKRIEKLKVWFRLVEILGTDLILIPSNFLPAVDITSDIDAIVRDMLEVADLGARENPPVRFAYENLAWGTYIDTWEQVWSIIQKVDRPNFGFCLDTFNIVGRIWADPAAPSGKTPSADEDLDQSLARLKETIDPQKIFFAQVVDAERMEEPLVEGHPWYQEDQPARMSWSRNARLFAGEEGGYLPILRVLDVLFRDLEYEGWVSMELFSRDMADPDADVPESLARRGIESWRWLNEKYRLE</sequence>
<keyword evidence="3" id="KW-1185">Reference proteome</keyword>
<evidence type="ECO:0000259" key="1">
    <source>
        <dbReference type="Pfam" id="PF01261"/>
    </source>
</evidence>
<protein>
    <recommendedName>
        <fullName evidence="1">Xylose isomerase-like TIM barrel domain-containing protein</fullName>
    </recommendedName>
</protein>
<proteinExistence type="predicted"/>
<dbReference type="OrthoDB" id="5360893at2759"/>
<dbReference type="Proteomes" id="UP000799537">
    <property type="component" value="Unassembled WGS sequence"/>
</dbReference>
<dbReference type="PANTHER" id="PTHR12110">
    <property type="entry name" value="HYDROXYPYRUVATE ISOMERASE"/>
    <property type="match status" value="1"/>
</dbReference>
<feature type="domain" description="Xylose isomerase-like TIM barrel" evidence="1">
    <location>
        <begin position="25"/>
        <end position="331"/>
    </location>
</feature>